<evidence type="ECO:0000313" key="2">
    <source>
        <dbReference type="Proteomes" id="UP000265520"/>
    </source>
</evidence>
<proteinExistence type="predicted"/>
<name>A0A392RMH2_9FABA</name>
<evidence type="ECO:0000313" key="1">
    <source>
        <dbReference type="EMBL" id="MCI37831.1"/>
    </source>
</evidence>
<dbReference type="AlphaFoldDB" id="A0A392RMH2"/>
<accession>A0A392RMH2</accession>
<feature type="non-terminal residue" evidence="1">
    <location>
        <position position="1"/>
    </location>
</feature>
<protein>
    <submittedName>
        <fullName evidence="1">Uncharacterized protein</fullName>
    </submittedName>
</protein>
<keyword evidence="2" id="KW-1185">Reference proteome</keyword>
<sequence length="46" mass="5185">PTSVTLVSELPLWVANPTGYWGGVAVKQREHHQIHESTSRTEEEAR</sequence>
<dbReference type="Proteomes" id="UP000265520">
    <property type="component" value="Unassembled WGS sequence"/>
</dbReference>
<dbReference type="EMBL" id="LXQA010248860">
    <property type="protein sequence ID" value="MCI37831.1"/>
    <property type="molecule type" value="Genomic_DNA"/>
</dbReference>
<comment type="caution">
    <text evidence="1">The sequence shown here is derived from an EMBL/GenBank/DDBJ whole genome shotgun (WGS) entry which is preliminary data.</text>
</comment>
<reference evidence="1 2" key="1">
    <citation type="journal article" date="2018" name="Front. Plant Sci.">
        <title>Red Clover (Trifolium pratense) and Zigzag Clover (T. medium) - A Picture of Genomic Similarities and Differences.</title>
        <authorList>
            <person name="Dluhosova J."/>
            <person name="Istvanek J."/>
            <person name="Nedelnik J."/>
            <person name="Repkova J."/>
        </authorList>
    </citation>
    <scope>NUCLEOTIDE SEQUENCE [LARGE SCALE GENOMIC DNA]</scope>
    <source>
        <strain evidence="2">cv. 10/8</strain>
        <tissue evidence="1">Leaf</tissue>
    </source>
</reference>
<organism evidence="1 2">
    <name type="scientific">Trifolium medium</name>
    <dbReference type="NCBI Taxonomy" id="97028"/>
    <lineage>
        <taxon>Eukaryota</taxon>
        <taxon>Viridiplantae</taxon>
        <taxon>Streptophyta</taxon>
        <taxon>Embryophyta</taxon>
        <taxon>Tracheophyta</taxon>
        <taxon>Spermatophyta</taxon>
        <taxon>Magnoliopsida</taxon>
        <taxon>eudicotyledons</taxon>
        <taxon>Gunneridae</taxon>
        <taxon>Pentapetalae</taxon>
        <taxon>rosids</taxon>
        <taxon>fabids</taxon>
        <taxon>Fabales</taxon>
        <taxon>Fabaceae</taxon>
        <taxon>Papilionoideae</taxon>
        <taxon>50 kb inversion clade</taxon>
        <taxon>NPAAA clade</taxon>
        <taxon>Hologalegina</taxon>
        <taxon>IRL clade</taxon>
        <taxon>Trifolieae</taxon>
        <taxon>Trifolium</taxon>
    </lineage>
</organism>